<dbReference type="PANTHER" id="PTHR13847">
    <property type="entry name" value="SARCOSINE DEHYDROGENASE-RELATED"/>
    <property type="match status" value="1"/>
</dbReference>
<organism evidence="2 3">
    <name type="scientific">Laccaria amethystina LaAM-08-1</name>
    <dbReference type="NCBI Taxonomy" id="1095629"/>
    <lineage>
        <taxon>Eukaryota</taxon>
        <taxon>Fungi</taxon>
        <taxon>Dikarya</taxon>
        <taxon>Basidiomycota</taxon>
        <taxon>Agaricomycotina</taxon>
        <taxon>Agaricomycetes</taxon>
        <taxon>Agaricomycetidae</taxon>
        <taxon>Agaricales</taxon>
        <taxon>Agaricineae</taxon>
        <taxon>Hydnangiaceae</taxon>
        <taxon>Laccaria</taxon>
    </lineage>
</organism>
<dbReference type="Proteomes" id="UP000054477">
    <property type="component" value="Unassembled WGS sequence"/>
</dbReference>
<protein>
    <recommendedName>
        <fullName evidence="1">FAD dependent oxidoreductase domain-containing protein</fullName>
    </recommendedName>
</protein>
<reference evidence="3" key="2">
    <citation type="submission" date="2015-01" db="EMBL/GenBank/DDBJ databases">
        <title>Evolutionary Origins and Diversification of the Mycorrhizal Mutualists.</title>
        <authorList>
            <consortium name="DOE Joint Genome Institute"/>
            <consortium name="Mycorrhizal Genomics Consortium"/>
            <person name="Kohler A."/>
            <person name="Kuo A."/>
            <person name="Nagy L.G."/>
            <person name="Floudas D."/>
            <person name="Copeland A."/>
            <person name="Barry K.W."/>
            <person name="Cichocki N."/>
            <person name="Veneault-Fourrey C."/>
            <person name="LaButti K."/>
            <person name="Lindquist E.A."/>
            <person name="Lipzen A."/>
            <person name="Lundell T."/>
            <person name="Morin E."/>
            <person name="Murat C."/>
            <person name="Riley R."/>
            <person name="Ohm R."/>
            <person name="Sun H."/>
            <person name="Tunlid A."/>
            <person name="Henrissat B."/>
            <person name="Grigoriev I.V."/>
            <person name="Hibbett D.S."/>
            <person name="Martin F."/>
        </authorList>
    </citation>
    <scope>NUCLEOTIDE SEQUENCE [LARGE SCALE GENOMIC DNA]</scope>
    <source>
        <strain evidence="3">LaAM-08-1</strain>
    </source>
</reference>
<dbReference type="SUPFAM" id="SSF51905">
    <property type="entry name" value="FAD/NAD(P)-binding domain"/>
    <property type="match status" value="1"/>
</dbReference>
<dbReference type="Gene3D" id="3.30.9.10">
    <property type="entry name" value="D-Amino Acid Oxidase, subunit A, domain 2"/>
    <property type="match status" value="1"/>
</dbReference>
<keyword evidence="3" id="KW-1185">Reference proteome</keyword>
<dbReference type="GO" id="GO:0005737">
    <property type="term" value="C:cytoplasm"/>
    <property type="evidence" value="ECO:0007669"/>
    <property type="project" value="TreeGrafter"/>
</dbReference>
<gene>
    <name evidence="2" type="ORF">K443DRAFT_677731</name>
</gene>
<evidence type="ECO:0000313" key="2">
    <source>
        <dbReference type="EMBL" id="KIK02345.1"/>
    </source>
</evidence>
<accession>A0A0C9WTI3</accession>
<dbReference type="AlphaFoldDB" id="A0A0C9WTI3"/>
<name>A0A0C9WTI3_9AGAR</name>
<dbReference type="PANTHER" id="PTHR13847:SF213">
    <property type="entry name" value="DEPENDENT OXIDOREDUCTASE, PUTATIVE-RELATED"/>
    <property type="match status" value="1"/>
</dbReference>
<dbReference type="Gene3D" id="3.50.50.60">
    <property type="entry name" value="FAD/NAD(P)-binding domain"/>
    <property type="match status" value="1"/>
</dbReference>
<evidence type="ECO:0000259" key="1">
    <source>
        <dbReference type="Pfam" id="PF01266"/>
    </source>
</evidence>
<reference evidence="2 3" key="1">
    <citation type="submission" date="2014-04" db="EMBL/GenBank/DDBJ databases">
        <authorList>
            <consortium name="DOE Joint Genome Institute"/>
            <person name="Kuo A."/>
            <person name="Kohler A."/>
            <person name="Nagy L.G."/>
            <person name="Floudas D."/>
            <person name="Copeland A."/>
            <person name="Barry K.W."/>
            <person name="Cichocki N."/>
            <person name="Veneault-Fourrey C."/>
            <person name="LaButti K."/>
            <person name="Lindquist E.A."/>
            <person name="Lipzen A."/>
            <person name="Lundell T."/>
            <person name="Morin E."/>
            <person name="Murat C."/>
            <person name="Sun H."/>
            <person name="Tunlid A."/>
            <person name="Henrissat B."/>
            <person name="Grigoriev I.V."/>
            <person name="Hibbett D.S."/>
            <person name="Martin F."/>
            <person name="Nordberg H.P."/>
            <person name="Cantor M.N."/>
            <person name="Hua S.X."/>
        </authorList>
    </citation>
    <scope>NUCLEOTIDE SEQUENCE [LARGE SCALE GENOMIC DNA]</scope>
    <source>
        <strain evidence="2 3">LaAM-08-1</strain>
    </source>
</reference>
<dbReference type="HOGENOM" id="CLU_022730_2_1_1"/>
<proteinExistence type="predicted"/>
<dbReference type="InterPro" id="IPR036188">
    <property type="entry name" value="FAD/NAD-bd_sf"/>
</dbReference>
<dbReference type="EMBL" id="KN838594">
    <property type="protein sequence ID" value="KIK02345.1"/>
    <property type="molecule type" value="Genomic_DNA"/>
</dbReference>
<dbReference type="Pfam" id="PF01266">
    <property type="entry name" value="DAO"/>
    <property type="match status" value="1"/>
</dbReference>
<feature type="domain" description="FAD dependent oxidoreductase" evidence="1">
    <location>
        <begin position="71"/>
        <end position="504"/>
    </location>
</feature>
<sequence length="544" mass="59966">MIPWPRRLRNLIIRALIRAISLLYPPIDALFSRIRSSPGVPINNPCTSYWSLHPSPISRHAANGNLPKYADVVVIGSGITGTSFARAILDYDALHGVTGKPLRVLMLEARDVCSGATGRNGGHITPMLYHDYTELKAAHGIDMARKIILFRLCHFQELLSVATEENLLEEAQCREVEALDAFYEPSLYNEAKGKLETYKKDLPEESSRYQIYEGSDKIKNLQLSCLTVGCISTRGGAMHPYRLVTGILARLLRVYPSNFYLFSHTPCTSISGPESVGGHQLYSLETPKGTIQTPHVVHATNAWASHLIPGMREKIIPARGVMTAQGPRPGLGEGSKKKRPTTWTSQRSFVFYPSNSFDVYDYLTQQPVANSAVSTYPKSAGELMFGGGFGRDNGFLTEVGNVDDSRWNSRTASYLQGALSDYFKVDDNESKEEVKATWGGILGISVDQQPWVGRIPATITGRGSVFWGAPTATDLAAPGEWMAAGYTGEGMVHAWQSGKALAYMVLGLDEGGILDWLPEVFRISEERWKDAEIEDLIASFLNLK</sequence>
<evidence type="ECO:0000313" key="3">
    <source>
        <dbReference type="Proteomes" id="UP000054477"/>
    </source>
</evidence>
<dbReference type="STRING" id="1095629.A0A0C9WTI3"/>
<dbReference type="InterPro" id="IPR006076">
    <property type="entry name" value="FAD-dep_OxRdtase"/>
</dbReference>
<dbReference type="OrthoDB" id="429143at2759"/>